<evidence type="ECO:0000256" key="5">
    <source>
        <dbReference type="ARBA" id="ARBA00023136"/>
    </source>
</evidence>
<evidence type="ECO:0000259" key="8">
    <source>
        <dbReference type="Pfam" id="PF00487"/>
    </source>
</evidence>
<feature type="transmembrane region" description="Helical" evidence="7">
    <location>
        <begin position="224"/>
        <end position="242"/>
    </location>
</feature>
<name>A0A1D1YEF5_9ARAE</name>
<proteinExistence type="inferred from homology"/>
<keyword evidence="5 7" id="KW-0472">Membrane</keyword>
<organism evidence="10">
    <name type="scientific">Anthurium amnicola</name>
    <dbReference type="NCBI Taxonomy" id="1678845"/>
    <lineage>
        <taxon>Eukaryota</taxon>
        <taxon>Viridiplantae</taxon>
        <taxon>Streptophyta</taxon>
        <taxon>Embryophyta</taxon>
        <taxon>Tracheophyta</taxon>
        <taxon>Spermatophyta</taxon>
        <taxon>Magnoliopsida</taxon>
        <taxon>Liliopsida</taxon>
        <taxon>Araceae</taxon>
        <taxon>Pothoideae</taxon>
        <taxon>Potheae</taxon>
        <taxon>Anthurium</taxon>
    </lineage>
</organism>
<evidence type="ECO:0000256" key="4">
    <source>
        <dbReference type="ARBA" id="ARBA00023002"/>
    </source>
</evidence>
<evidence type="ECO:0000256" key="6">
    <source>
        <dbReference type="SAM" id="MobiDB-lite"/>
    </source>
</evidence>
<keyword evidence="7" id="KW-0812">Transmembrane</keyword>
<evidence type="ECO:0000313" key="10">
    <source>
        <dbReference type="EMBL" id="JAT53016.1"/>
    </source>
</evidence>
<evidence type="ECO:0000256" key="3">
    <source>
        <dbReference type="ARBA" id="ARBA00009295"/>
    </source>
</evidence>
<evidence type="ECO:0000256" key="2">
    <source>
        <dbReference type="ARBA" id="ARBA00005189"/>
    </source>
</evidence>
<feature type="domain" description="Fatty acid desaturase N-terminal" evidence="9">
    <location>
        <begin position="21"/>
        <end position="63"/>
    </location>
</feature>
<comment type="pathway">
    <text evidence="2">Lipid metabolism.</text>
</comment>
<dbReference type="GO" id="GO:0006629">
    <property type="term" value="P:lipid metabolic process"/>
    <property type="evidence" value="ECO:0007669"/>
    <property type="project" value="InterPro"/>
</dbReference>
<comment type="similarity">
    <text evidence="3">Belongs to the fatty acid desaturase type 1 family.</text>
</comment>
<gene>
    <name evidence="10" type="primary">FAD2-2_5</name>
    <name evidence="10" type="ORF">g.123018</name>
</gene>
<dbReference type="InterPro" id="IPR012171">
    <property type="entry name" value="Fatty_acid_desaturase"/>
</dbReference>
<dbReference type="GO" id="GO:0016020">
    <property type="term" value="C:membrane"/>
    <property type="evidence" value="ECO:0007669"/>
    <property type="project" value="UniProtKB-SubCell"/>
</dbReference>
<reference evidence="10" key="1">
    <citation type="submission" date="2015-07" db="EMBL/GenBank/DDBJ databases">
        <title>Transcriptome Assembly of Anthurium amnicola.</title>
        <authorList>
            <person name="Suzuki J."/>
        </authorList>
    </citation>
    <scope>NUCLEOTIDE SEQUENCE</scope>
</reference>
<feature type="transmembrane region" description="Helical" evidence="7">
    <location>
        <begin position="178"/>
        <end position="195"/>
    </location>
</feature>
<dbReference type="InterPro" id="IPR005804">
    <property type="entry name" value="FA_desaturase_dom"/>
</dbReference>
<evidence type="ECO:0000256" key="1">
    <source>
        <dbReference type="ARBA" id="ARBA00004370"/>
    </source>
</evidence>
<dbReference type="AlphaFoldDB" id="A0A1D1YEF5"/>
<dbReference type="EMBL" id="GDJX01014920">
    <property type="protein sequence ID" value="JAT53016.1"/>
    <property type="molecule type" value="Transcribed_RNA"/>
</dbReference>
<keyword evidence="7" id="KW-1133">Transmembrane helix</keyword>
<sequence>MGAGGRNTAEEKKAQDPYYRRAPSDRPPFTLADLKNAIPPHCFHHSAIRSFSYLARDLVAASALFYLAIAIIPLLPVPLRLLAWPLYWFAQGNVFTGVWVIAHECGHQAFSDYGGLNDAVGWVLHSSLLVPYFSWKHSHRRHHANTGSMDTDEVYIPKSRSTLPWYLKLLLKSLPGRFLYMVLSLAFGWPAYLAFNISGRTYPRWASHFDPYSPIYSRRKRVEILLSDVGLLGMPYALFRLARTHSWGWVASVYGVPVFYVNVMVVLITLLHHTHLALPHYDSSEWEWLRGALSTVDRDFGFLNGVFHHVADTHVLHHLFSTVPHYHALEATQAIKPVLGDYYQSDATHVLRAIWREATNCIYVEPDEGGKPKGILWYRNKI</sequence>
<feature type="region of interest" description="Disordered" evidence="6">
    <location>
        <begin position="1"/>
        <end position="25"/>
    </location>
</feature>
<dbReference type="InterPro" id="IPR021863">
    <property type="entry name" value="FAS_N"/>
</dbReference>
<dbReference type="PANTHER" id="PTHR32100">
    <property type="entry name" value="OMEGA-6 FATTY ACID DESATURASE, CHLOROPLASTIC"/>
    <property type="match status" value="1"/>
</dbReference>
<evidence type="ECO:0000256" key="7">
    <source>
        <dbReference type="SAM" id="Phobius"/>
    </source>
</evidence>
<dbReference type="Pfam" id="PF00487">
    <property type="entry name" value="FA_desaturase"/>
    <property type="match status" value="1"/>
</dbReference>
<comment type="subcellular location">
    <subcellularLocation>
        <location evidence="1">Membrane</location>
    </subcellularLocation>
</comment>
<feature type="transmembrane region" description="Helical" evidence="7">
    <location>
        <begin position="248"/>
        <end position="271"/>
    </location>
</feature>
<keyword evidence="4" id="KW-0560">Oxidoreductase</keyword>
<dbReference type="CDD" id="cd03507">
    <property type="entry name" value="Delta12-FADS-like"/>
    <property type="match status" value="1"/>
</dbReference>
<feature type="domain" description="Fatty acid desaturase" evidence="8">
    <location>
        <begin position="83"/>
        <end position="344"/>
    </location>
</feature>
<accession>A0A1D1YEF5</accession>
<dbReference type="GO" id="GO:0016717">
    <property type="term" value="F:oxidoreductase activity, acting on paired donors, with oxidation of a pair of donors resulting in the reduction of molecular oxygen to two molecules of water"/>
    <property type="evidence" value="ECO:0007669"/>
    <property type="project" value="InterPro"/>
</dbReference>
<dbReference type="Pfam" id="PF11960">
    <property type="entry name" value="DUF3474"/>
    <property type="match status" value="1"/>
</dbReference>
<protein>
    <submittedName>
        <fullName evidence="10">Omega-6 fatty acid desaturase, endoplasmic reticulum isozyme 2</fullName>
    </submittedName>
</protein>
<feature type="compositionally biased region" description="Basic and acidic residues" evidence="6">
    <location>
        <begin position="8"/>
        <end position="24"/>
    </location>
</feature>
<feature type="transmembrane region" description="Helical" evidence="7">
    <location>
        <begin position="58"/>
        <end position="79"/>
    </location>
</feature>
<evidence type="ECO:0000259" key="9">
    <source>
        <dbReference type="Pfam" id="PF11960"/>
    </source>
</evidence>